<dbReference type="RefSeq" id="WP_349638485.1">
    <property type="nucleotide sequence ID" value="NZ_CP090958.1"/>
</dbReference>
<reference evidence="9 10" key="1">
    <citation type="submission" date="2023-05" db="EMBL/GenBank/DDBJ databases">
        <title>Lithophilousrod everest ZFBP1038 complete genpme.</title>
        <authorList>
            <person name="Tian M."/>
        </authorList>
    </citation>
    <scope>NUCLEOTIDE SEQUENCE [LARGE SCALE GENOMIC DNA]</scope>
    <source>
        <strain evidence="9 10">ZFBP1038</strain>
    </source>
</reference>
<dbReference type="Pfam" id="PF00474">
    <property type="entry name" value="SSF"/>
    <property type="match status" value="1"/>
</dbReference>
<evidence type="ECO:0000313" key="10">
    <source>
        <dbReference type="Proteomes" id="UP001209083"/>
    </source>
</evidence>
<dbReference type="InterPro" id="IPR050277">
    <property type="entry name" value="Sodium:Solute_Symporter"/>
</dbReference>
<dbReference type="CDD" id="cd10322">
    <property type="entry name" value="SLC5sbd"/>
    <property type="match status" value="1"/>
</dbReference>
<evidence type="ECO:0000256" key="8">
    <source>
        <dbReference type="SAM" id="Phobius"/>
    </source>
</evidence>
<dbReference type="PANTHER" id="PTHR48086">
    <property type="entry name" value="SODIUM/PROLINE SYMPORTER-RELATED"/>
    <property type="match status" value="1"/>
</dbReference>
<comment type="similarity">
    <text evidence="2 7">Belongs to the sodium:solute symporter (SSF) (TC 2.A.21) family.</text>
</comment>
<feature type="transmembrane region" description="Helical" evidence="8">
    <location>
        <begin position="273"/>
        <end position="297"/>
    </location>
</feature>
<keyword evidence="5 8" id="KW-1133">Transmembrane helix</keyword>
<feature type="transmembrane region" description="Helical" evidence="8">
    <location>
        <begin position="43"/>
        <end position="67"/>
    </location>
</feature>
<feature type="transmembrane region" description="Helical" evidence="8">
    <location>
        <begin position="118"/>
        <end position="137"/>
    </location>
</feature>
<protein>
    <submittedName>
        <fullName evidence="9">Sodium:solute symporter family protein</fullName>
    </submittedName>
</protein>
<evidence type="ECO:0000313" key="9">
    <source>
        <dbReference type="EMBL" id="WGW11695.1"/>
    </source>
</evidence>
<gene>
    <name evidence="9" type="ORF">LWF01_16615</name>
</gene>
<feature type="transmembrane region" description="Helical" evidence="8">
    <location>
        <begin position="233"/>
        <end position="252"/>
    </location>
</feature>
<feature type="transmembrane region" description="Helical" evidence="8">
    <location>
        <begin position="361"/>
        <end position="379"/>
    </location>
</feature>
<dbReference type="InterPro" id="IPR001734">
    <property type="entry name" value="Na/solute_symporter"/>
</dbReference>
<feature type="transmembrane region" description="Helical" evidence="8">
    <location>
        <begin position="445"/>
        <end position="462"/>
    </location>
</feature>
<evidence type="ECO:0000256" key="2">
    <source>
        <dbReference type="ARBA" id="ARBA00006434"/>
    </source>
</evidence>
<accession>A0ABY8QTG6</accession>
<dbReference type="Gene3D" id="1.20.1730.10">
    <property type="entry name" value="Sodium/glucose cotransporter"/>
    <property type="match status" value="1"/>
</dbReference>
<evidence type="ECO:0000256" key="4">
    <source>
        <dbReference type="ARBA" id="ARBA00022692"/>
    </source>
</evidence>
<comment type="subcellular location">
    <subcellularLocation>
        <location evidence="1">Membrane</location>
        <topology evidence="1">Multi-pass membrane protein</topology>
    </subcellularLocation>
</comment>
<keyword evidence="10" id="KW-1185">Reference proteome</keyword>
<feature type="transmembrane region" description="Helical" evidence="8">
    <location>
        <begin position="79"/>
        <end position="98"/>
    </location>
</feature>
<feature type="transmembrane region" description="Helical" evidence="8">
    <location>
        <begin position="157"/>
        <end position="176"/>
    </location>
</feature>
<evidence type="ECO:0000256" key="6">
    <source>
        <dbReference type="ARBA" id="ARBA00023136"/>
    </source>
</evidence>
<keyword evidence="3" id="KW-0813">Transport</keyword>
<evidence type="ECO:0000256" key="7">
    <source>
        <dbReference type="RuleBase" id="RU362091"/>
    </source>
</evidence>
<sequence length="492" mass="52469">MSLTFWVAIIGMVGIAVVAIRGRSKPHTDLAEWTVGKRNYGTLTMWFLQAGEAFTTFTFLGVAGIAFSAGAASSYAIPYIPLGYIGLFFIGPIVWRYAKDRSYITQADFFADRYQSPWLGKIVAICGVVFLLPYLQLQITGLGLIVKLVTGNATSGVISMVVATVLTVVFVLWAGIHGLARTAYIKDALMIGAMALLIIVIPLHYAGGISHVFESVAAMDEKLLTIQAGEYSQMWWLSSMLISAIGSAFLTLPHLWPPMLAAKSARVIRSNNVYLSLYQVVIIFPLFIGFTALLVLPRDAASNSVLLTLAREALPDWVTGLVAVAAASAAMIPAAALCIGISTLVSHNLVRTKSMRTKLRINHFVVVIAASLALVLGILRPDLLANLLLLTFAGLSQLAPGITAALPKQPIAQKASVLAGIVAGVAVVMLFTFTGLPHAEIDPGILGLAANVVVLMLTEAGLRATGRRPVAISTQPLRSIPEATEHPQEESV</sequence>
<proteinExistence type="inferred from homology"/>
<evidence type="ECO:0000256" key="1">
    <source>
        <dbReference type="ARBA" id="ARBA00004141"/>
    </source>
</evidence>
<organism evidence="9 10">
    <name type="scientific">Saxibacter everestensis</name>
    <dbReference type="NCBI Taxonomy" id="2909229"/>
    <lineage>
        <taxon>Bacteria</taxon>
        <taxon>Bacillati</taxon>
        <taxon>Actinomycetota</taxon>
        <taxon>Actinomycetes</taxon>
        <taxon>Micrococcales</taxon>
        <taxon>Brevibacteriaceae</taxon>
        <taxon>Saxibacter</taxon>
    </lineage>
</organism>
<evidence type="ECO:0000256" key="3">
    <source>
        <dbReference type="ARBA" id="ARBA00022448"/>
    </source>
</evidence>
<feature type="transmembrane region" description="Helical" evidence="8">
    <location>
        <begin position="418"/>
        <end position="439"/>
    </location>
</feature>
<feature type="transmembrane region" description="Helical" evidence="8">
    <location>
        <begin position="188"/>
        <end position="213"/>
    </location>
</feature>
<keyword evidence="6 8" id="KW-0472">Membrane</keyword>
<keyword evidence="4 8" id="KW-0812">Transmembrane</keyword>
<evidence type="ECO:0000256" key="5">
    <source>
        <dbReference type="ARBA" id="ARBA00022989"/>
    </source>
</evidence>
<dbReference type="EMBL" id="CP090958">
    <property type="protein sequence ID" value="WGW11695.1"/>
    <property type="molecule type" value="Genomic_DNA"/>
</dbReference>
<feature type="transmembrane region" description="Helical" evidence="8">
    <location>
        <begin position="6"/>
        <end position="22"/>
    </location>
</feature>
<dbReference type="Proteomes" id="UP001209083">
    <property type="component" value="Chromosome"/>
</dbReference>
<feature type="transmembrane region" description="Helical" evidence="8">
    <location>
        <begin position="385"/>
        <end position="406"/>
    </location>
</feature>
<name>A0ABY8QTG6_9MICO</name>
<feature type="transmembrane region" description="Helical" evidence="8">
    <location>
        <begin position="317"/>
        <end position="341"/>
    </location>
</feature>
<dbReference type="PANTHER" id="PTHR48086:SF8">
    <property type="entry name" value="MONOCARBOXYLIC ACID PERMEASE"/>
    <property type="match status" value="1"/>
</dbReference>
<dbReference type="InterPro" id="IPR038377">
    <property type="entry name" value="Na/Glc_symporter_sf"/>
</dbReference>